<evidence type="ECO:0000256" key="1">
    <source>
        <dbReference type="SAM" id="MobiDB-lite"/>
    </source>
</evidence>
<reference evidence="3 4" key="1">
    <citation type="submission" date="2016-10" db="EMBL/GenBank/DDBJ databases">
        <authorList>
            <person name="de Groot N.N."/>
        </authorList>
    </citation>
    <scope>NUCLEOTIDE SEQUENCE [LARGE SCALE GENOMIC DNA]</scope>
    <source>
        <strain evidence="3 4">IBRC-M10015</strain>
    </source>
</reference>
<keyword evidence="2" id="KW-0812">Transmembrane</keyword>
<evidence type="ECO:0000313" key="3">
    <source>
        <dbReference type="EMBL" id="SDJ44804.1"/>
    </source>
</evidence>
<evidence type="ECO:0000256" key="2">
    <source>
        <dbReference type="SAM" id="Phobius"/>
    </source>
</evidence>
<accession>A0A1G8TTU9</accession>
<dbReference type="EMBL" id="FNFC01000003">
    <property type="protein sequence ID" value="SDJ44804.1"/>
    <property type="molecule type" value="Genomic_DNA"/>
</dbReference>
<organism evidence="3 4">
    <name type="scientific">Halovenus aranensis</name>
    <dbReference type="NCBI Taxonomy" id="890420"/>
    <lineage>
        <taxon>Archaea</taxon>
        <taxon>Methanobacteriati</taxon>
        <taxon>Methanobacteriota</taxon>
        <taxon>Stenosarchaea group</taxon>
        <taxon>Halobacteria</taxon>
        <taxon>Halobacteriales</taxon>
        <taxon>Haloarculaceae</taxon>
        <taxon>Halovenus</taxon>
    </lineage>
</organism>
<proteinExistence type="predicted"/>
<dbReference type="AlphaFoldDB" id="A0A1G8TTU9"/>
<keyword evidence="2" id="KW-1133">Transmembrane helix</keyword>
<name>A0A1G8TTU9_9EURY</name>
<keyword evidence="4" id="KW-1185">Reference proteome</keyword>
<feature type="transmembrane region" description="Helical" evidence="2">
    <location>
        <begin position="6"/>
        <end position="25"/>
    </location>
</feature>
<dbReference type="RefSeq" id="WP_176765237.1">
    <property type="nucleotide sequence ID" value="NZ_FNFC01000003.1"/>
</dbReference>
<dbReference type="InterPro" id="IPR058456">
    <property type="entry name" value="DUF8143"/>
</dbReference>
<dbReference type="Proteomes" id="UP000198856">
    <property type="component" value="Unassembled WGS sequence"/>
</dbReference>
<sequence>MTGAPVFAFALLIGLGAPLLLYLFVRSEHDKGETMDREATEQAARRDTRSRE</sequence>
<evidence type="ECO:0000313" key="4">
    <source>
        <dbReference type="Proteomes" id="UP000198856"/>
    </source>
</evidence>
<dbReference type="STRING" id="890420.SAMN05216226_103244"/>
<dbReference type="Pfam" id="PF26467">
    <property type="entry name" value="DUF8143"/>
    <property type="match status" value="1"/>
</dbReference>
<feature type="region of interest" description="Disordered" evidence="1">
    <location>
        <begin position="31"/>
        <end position="52"/>
    </location>
</feature>
<gene>
    <name evidence="3" type="ORF">SAMN05216226_103244</name>
</gene>
<protein>
    <submittedName>
        <fullName evidence="3">Uncharacterized protein</fullName>
    </submittedName>
</protein>
<keyword evidence="2" id="KW-0472">Membrane</keyword>